<dbReference type="InterPro" id="IPR040690">
    <property type="entry name" value="FtsX_ECD"/>
</dbReference>
<protein>
    <recommendedName>
        <fullName evidence="4 12">Cell division protein FtsX</fullName>
    </recommendedName>
</protein>
<sequence>MKFFALKRALRDLKNNMVLHSVTVIIIALSVLIVGTFTLFSSNAARVIRTWEKGVRLIVYIADGVPTADIDTLKNDISRMEGVTEVHFIDKQAALARLTERMKWQASLLESLDHNPLPDALEVWIDPARKKWETIEMLAIHIQSSHLVADVEYGQSWLKRFTGVLNLFRFSGVMMAMVFFLAAVFIVANTIRLVFYSRHEEFRIMRLVGATDRFIKAPFYLEGLIQGAVGAVLGIAVLYAVFTALTTSIDLDAVVNTFSIEFIPVKTLFIILLCSMFAGWLGCYISLRQFLKE</sequence>
<keyword evidence="11 12" id="KW-0131">Cell cycle</keyword>
<evidence type="ECO:0000256" key="12">
    <source>
        <dbReference type="PIRNR" id="PIRNR003097"/>
    </source>
</evidence>
<keyword evidence="6" id="KW-0997">Cell inner membrane</keyword>
<dbReference type="EMBL" id="CP000859">
    <property type="protein sequence ID" value="ABW68255.1"/>
    <property type="molecule type" value="Genomic_DNA"/>
</dbReference>
<dbReference type="STRING" id="96561.Dole_2451"/>
<dbReference type="PANTHER" id="PTHR47755">
    <property type="entry name" value="CELL DIVISION PROTEIN FTSX"/>
    <property type="match status" value="1"/>
</dbReference>
<evidence type="ECO:0000256" key="2">
    <source>
        <dbReference type="ARBA" id="ARBA00007379"/>
    </source>
</evidence>
<evidence type="ECO:0000256" key="7">
    <source>
        <dbReference type="ARBA" id="ARBA00022618"/>
    </source>
</evidence>
<dbReference type="Pfam" id="PF18075">
    <property type="entry name" value="FtsX_ECD"/>
    <property type="match status" value="1"/>
</dbReference>
<evidence type="ECO:0000256" key="9">
    <source>
        <dbReference type="ARBA" id="ARBA00022989"/>
    </source>
</evidence>
<dbReference type="RefSeq" id="WP_012175867.1">
    <property type="nucleotide sequence ID" value="NC_009943.1"/>
</dbReference>
<keyword evidence="9 13" id="KW-1133">Transmembrane helix</keyword>
<keyword evidence="5 12" id="KW-1003">Cell membrane</keyword>
<dbReference type="PANTHER" id="PTHR47755:SF1">
    <property type="entry name" value="CELL DIVISION PROTEIN FTSX"/>
    <property type="match status" value="1"/>
</dbReference>
<organism evidence="16 17">
    <name type="scientific">Desulfosudis oleivorans (strain DSM 6200 / JCM 39069 / Hxd3)</name>
    <name type="common">Desulfococcus oleovorans</name>
    <dbReference type="NCBI Taxonomy" id="96561"/>
    <lineage>
        <taxon>Bacteria</taxon>
        <taxon>Pseudomonadati</taxon>
        <taxon>Thermodesulfobacteriota</taxon>
        <taxon>Desulfobacteria</taxon>
        <taxon>Desulfobacterales</taxon>
        <taxon>Desulfosudaceae</taxon>
        <taxon>Desulfosudis</taxon>
    </lineage>
</organism>
<evidence type="ECO:0000256" key="4">
    <source>
        <dbReference type="ARBA" id="ARBA00021907"/>
    </source>
</evidence>
<evidence type="ECO:0000256" key="6">
    <source>
        <dbReference type="ARBA" id="ARBA00022519"/>
    </source>
</evidence>
<evidence type="ECO:0000256" key="1">
    <source>
        <dbReference type="ARBA" id="ARBA00004429"/>
    </source>
</evidence>
<keyword evidence="10 12" id="KW-0472">Membrane</keyword>
<name>A8ZW21_DESOH</name>
<evidence type="ECO:0000256" key="5">
    <source>
        <dbReference type="ARBA" id="ARBA00022475"/>
    </source>
</evidence>
<comment type="subcellular location">
    <subcellularLocation>
        <location evidence="1">Cell inner membrane</location>
        <topology evidence="1">Multi-pass membrane protein</topology>
    </subcellularLocation>
</comment>
<dbReference type="OrthoDB" id="9813411at2"/>
<dbReference type="Gene3D" id="3.30.70.3040">
    <property type="match status" value="1"/>
</dbReference>
<accession>A8ZW21</accession>
<evidence type="ECO:0000256" key="10">
    <source>
        <dbReference type="ARBA" id="ARBA00023136"/>
    </source>
</evidence>
<dbReference type="HOGENOM" id="CLU_073546_2_2_7"/>
<keyword evidence="17" id="KW-1185">Reference proteome</keyword>
<feature type="transmembrane region" description="Helical" evidence="13">
    <location>
        <begin position="173"/>
        <end position="196"/>
    </location>
</feature>
<comment type="subunit">
    <text evidence="3">Forms a membrane-associated complex with FtsE.</text>
</comment>
<dbReference type="InterPro" id="IPR047590">
    <property type="entry name" value="FtsX_proteobact-type"/>
</dbReference>
<feature type="domain" description="FtsX extracellular" evidence="15">
    <location>
        <begin position="56"/>
        <end position="151"/>
    </location>
</feature>
<dbReference type="GO" id="GO:0051301">
    <property type="term" value="P:cell division"/>
    <property type="evidence" value="ECO:0007669"/>
    <property type="project" value="UniProtKB-KW"/>
</dbReference>
<evidence type="ECO:0000259" key="15">
    <source>
        <dbReference type="Pfam" id="PF18075"/>
    </source>
</evidence>
<evidence type="ECO:0000256" key="11">
    <source>
        <dbReference type="ARBA" id="ARBA00023306"/>
    </source>
</evidence>
<feature type="transmembrane region" description="Helical" evidence="13">
    <location>
        <begin position="21"/>
        <end position="40"/>
    </location>
</feature>
<keyword evidence="8 13" id="KW-0812">Transmembrane</keyword>
<gene>
    <name evidence="16" type="ordered locus">Dole_2451</name>
</gene>
<reference evidence="16 17" key="1">
    <citation type="submission" date="2007-10" db="EMBL/GenBank/DDBJ databases">
        <title>Complete sequence of Desulfococcus oleovorans Hxd3.</title>
        <authorList>
            <consortium name="US DOE Joint Genome Institute"/>
            <person name="Copeland A."/>
            <person name="Lucas S."/>
            <person name="Lapidus A."/>
            <person name="Barry K."/>
            <person name="Glavina del Rio T."/>
            <person name="Dalin E."/>
            <person name="Tice H."/>
            <person name="Pitluck S."/>
            <person name="Kiss H."/>
            <person name="Brettin T."/>
            <person name="Bruce D."/>
            <person name="Detter J.C."/>
            <person name="Han C."/>
            <person name="Schmutz J."/>
            <person name="Larimer F."/>
            <person name="Land M."/>
            <person name="Hauser L."/>
            <person name="Kyrpides N."/>
            <person name="Kim E."/>
            <person name="Wawrik B."/>
            <person name="Richardson P."/>
        </authorList>
    </citation>
    <scope>NUCLEOTIDE SEQUENCE [LARGE SCALE GENOMIC DNA]</scope>
    <source>
        <strain evidence="17">DSM 6200 / JCM 39069 / Hxd3</strain>
    </source>
</reference>
<evidence type="ECO:0000313" key="17">
    <source>
        <dbReference type="Proteomes" id="UP000008561"/>
    </source>
</evidence>
<dbReference type="InterPro" id="IPR003838">
    <property type="entry name" value="ABC3_permease_C"/>
</dbReference>
<evidence type="ECO:0000256" key="13">
    <source>
        <dbReference type="SAM" id="Phobius"/>
    </source>
</evidence>
<feature type="transmembrane region" description="Helical" evidence="13">
    <location>
        <begin position="217"/>
        <end position="242"/>
    </location>
</feature>
<dbReference type="eggNOG" id="COG2177">
    <property type="taxonomic scope" value="Bacteria"/>
</dbReference>
<dbReference type="GO" id="GO:0032153">
    <property type="term" value="C:cell division site"/>
    <property type="evidence" value="ECO:0007669"/>
    <property type="project" value="TreeGrafter"/>
</dbReference>
<feature type="domain" description="ABC3 transporter permease C-terminal" evidence="14">
    <location>
        <begin position="174"/>
        <end position="289"/>
    </location>
</feature>
<dbReference type="GO" id="GO:0005886">
    <property type="term" value="C:plasma membrane"/>
    <property type="evidence" value="ECO:0007669"/>
    <property type="project" value="UniProtKB-SubCell"/>
</dbReference>
<comment type="similarity">
    <text evidence="2 12">Belongs to the ABC-4 integral membrane protein family. FtsX subfamily.</text>
</comment>
<dbReference type="Pfam" id="PF02687">
    <property type="entry name" value="FtsX"/>
    <property type="match status" value="1"/>
</dbReference>
<evidence type="ECO:0000313" key="16">
    <source>
        <dbReference type="EMBL" id="ABW68255.1"/>
    </source>
</evidence>
<dbReference type="PIRSF" id="PIRSF003097">
    <property type="entry name" value="FtsX"/>
    <property type="match status" value="1"/>
</dbReference>
<keyword evidence="7 12" id="KW-0132">Cell division</keyword>
<dbReference type="AlphaFoldDB" id="A8ZW21"/>
<evidence type="ECO:0000259" key="14">
    <source>
        <dbReference type="Pfam" id="PF02687"/>
    </source>
</evidence>
<evidence type="ECO:0000256" key="8">
    <source>
        <dbReference type="ARBA" id="ARBA00022692"/>
    </source>
</evidence>
<dbReference type="InterPro" id="IPR004513">
    <property type="entry name" value="FtsX"/>
</dbReference>
<feature type="transmembrane region" description="Helical" evidence="13">
    <location>
        <begin position="262"/>
        <end position="287"/>
    </location>
</feature>
<dbReference type="Proteomes" id="UP000008561">
    <property type="component" value="Chromosome"/>
</dbReference>
<dbReference type="KEGG" id="dol:Dole_2451"/>
<dbReference type="NCBIfam" id="TIGR00439">
    <property type="entry name" value="FtsX_Gneg"/>
    <property type="match status" value="1"/>
</dbReference>
<evidence type="ECO:0000256" key="3">
    <source>
        <dbReference type="ARBA" id="ARBA00011160"/>
    </source>
</evidence>
<proteinExistence type="inferred from homology"/>